<accession>A0A2Z4GE95</accession>
<reference evidence="3 4" key="1">
    <citation type="submission" date="2018-05" db="EMBL/GenBank/DDBJ databases">
        <title>Complete genome sequence of Arcticibacterium luteifluviistationis SM1504T, a cytophagaceae bacterium isolated from Arctic surface seawater.</title>
        <authorList>
            <person name="Li Y."/>
            <person name="Qin Q.-L."/>
        </authorList>
    </citation>
    <scope>NUCLEOTIDE SEQUENCE [LARGE SCALE GENOMIC DNA]</scope>
    <source>
        <strain evidence="3 4">SM1504</strain>
    </source>
</reference>
<dbReference type="AlphaFoldDB" id="A0A2Z4GE95"/>
<dbReference type="Proteomes" id="UP000249873">
    <property type="component" value="Chromosome"/>
</dbReference>
<feature type="signal peptide" evidence="1">
    <location>
        <begin position="1"/>
        <end position="40"/>
    </location>
</feature>
<dbReference type="EMBL" id="CP029480">
    <property type="protein sequence ID" value="AWV99471.1"/>
    <property type="molecule type" value="Genomic_DNA"/>
</dbReference>
<gene>
    <name evidence="3" type="ORF">DJ013_15400</name>
</gene>
<evidence type="ECO:0000259" key="2">
    <source>
        <dbReference type="Pfam" id="PF13568"/>
    </source>
</evidence>
<feature type="chain" id="PRO_5016303416" evidence="1">
    <location>
        <begin position="41"/>
        <end position="256"/>
    </location>
</feature>
<organism evidence="3 4">
    <name type="scientific">Arcticibacterium luteifluviistationis</name>
    <dbReference type="NCBI Taxonomy" id="1784714"/>
    <lineage>
        <taxon>Bacteria</taxon>
        <taxon>Pseudomonadati</taxon>
        <taxon>Bacteroidota</taxon>
        <taxon>Cytophagia</taxon>
        <taxon>Cytophagales</taxon>
        <taxon>Leadbetterellaceae</taxon>
        <taxon>Arcticibacterium</taxon>
    </lineage>
</organism>
<name>A0A2Z4GE95_9BACT</name>
<sequence>MYNLTRINNNRKALEGAYRFFLKASLLLMISLTFSSNAFSQASTVKHQADYDAKPIRFGYFLGVAFSNYRIKHNQLFLSGANTTINSITSPMDYGIKMGGLMNLNTINPKIDVRIIPTVAIYAKKLSVNEDPEIIPSREQAWFELPVLIRYKSLRRGNMRMNVFGGMRLGFETNAVNLARKSKIGKTAGIKSSDLSIEYGAGMELFRQFFKLSPEIHFSHGIKNLIDPAVGSTSITPISVIDRLNSHAVTFYLFFE</sequence>
<keyword evidence="4" id="KW-1185">Reference proteome</keyword>
<keyword evidence="1" id="KW-0732">Signal</keyword>
<evidence type="ECO:0000313" key="4">
    <source>
        <dbReference type="Proteomes" id="UP000249873"/>
    </source>
</evidence>
<proteinExistence type="predicted"/>
<evidence type="ECO:0000313" key="3">
    <source>
        <dbReference type="EMBL" id="AWV99471.1"/>
    </source>
</evidence>
<dbReference type="OrthoDB" id="1467485at2"/>
<dbReference type="Pfam" id="PF13568">
    <property type="entry name" value="OMP_b-brl_2"/>
    <property type="match status" value="1"/>
</dbReference>
<evidence type="ECO:0000256" key="1">
    <source>
        <dbReference type="SAM" id="SignalP"/>
    </source>
</evidence>
<dbReference type="KEGG" id="als:DJ013_15400"/>
<feature type="domain" description="Outer membrane protein beta-barrel" evidence="2">
    <location>
        <begin position="48"/>
        <end position="226"/>
    </location>
</feature>
<protein>
    <submittedName>
        <fullName evidence="3">PorT family protein</fullName>
    </submittedName>
</protein>
<dbReference type="InterPro" id="IPR025665">
    <property type="entry name" value="Beta-barrel_OMP_2"/>
</dbReference>